<keyword evidence="2" id="KW-1185">Reference proteome</keyword>
<dbReference type="Proteomes" id="UP001244787">
    <property type="component" value="Unassembled WGS sequence"/>
</dbReference>
<comment type="caution">
    <text evidence="1">The sequence shown here is derived from an EMBL/GenBank/DDBJ whole genome shotgun (WGS) entry which is preliminary data.</text>
</comment>
<evidence type="ECO:0000313" key="1">
    <source>
        <dbReference type="EMBL" id="MDN3725286.1"/>
    </source>
</evidence>
<proteinExistence type="predicted"/>
<dbReference type="EMBL" id="JAUGQQ010000012">
    <property type="protein sequence ID" value="MDN3725286.1"/>
    <property type="molecule type" value="Genomic_DNA"/>
</dbReference>
<dbReference type="SUPFAM" id="SSF53448">
    <property type="entry name" value="Nucleotide-diphospho-sugar transferases"/>
    <property type="match status" value="1"/>
</dbReference>
<name>A0ABT8DMT2_9FLAO</name>
<organism evidence="1 2">
    <name type="scientific">Aequorivita aurantiaca</name>
    <dbReference type="NCBI Taxonomy" id="3053356"/>
    <lineage>
        <taxon>Bacteria</taxon>
        <taxon>Pseudomonadati</taxon>
        <taxon>Bacteroidota</taxon>
        <taxon>Flavobacteriia</taxon>
        <taxon>Flavobacteriales</taxon>
        <taxon>Flavobacteriaceae</taxon>
        <taxon>Aequorivita</taxon>
    </lineage>
</organism>
<evidence type="ECO:0008006" key="3">
    <source>
        <dbReference type="Google" id="ProtNLM"/>
    </source>
</evidence>
<dbReference type="InterPro" id="IPR029044">
    <property type="entry name" value="Nucleotide-diphossugar_trans"/>
</dbReference>
<dbReference type="RefSeq" id="WP_290255378.1">
    <property type="nucleotide sequence ID" value="NZ_JAUGQQ010000012.1"/>
</dbReference>
<reference evidence="1 2" key="1">
    <citation type="submission" date="2023-06" db="EMBL/GenBank/DDBJ databases">
        <authorList>
            <person name="Ye Y.-Q."/>
            <person name="Du Z.-J."/>
        </authorList>
    </citation>
    <scope>NUCLEOTIDE SEQUENCE [LARGE SCALE GENOMIC DNA]</scope>
    <source>
        <strain evidence="1 2">SDUM287046</strain>
    </source>
</reference>
<accession>A0ABT8DMT2</accession>
<gene>
    <name evidence="1" type="ORF">QRD02_12935</name>
</gene>
<evidence type="ECO:0000313" key="2">
    <source>
        <dbReference type="Proteomes" id="UP001244787"/>
    </source>
</evidence>
<sequence>MKNAFSVFVFGKYERYLPYYVYSIEKAYPNTDVIIFYNSILSLKIKRNLKGKPHVIVYEEFYKEYNYFDNYKMYGGGGLTLLRYLIPEEYFKGYQNVYFGDVDILILKEPENLFHFHEIQAKKSNLPFSNKVRLLETGALSERLTGLHFVVVKSYFAKINKVIIDILAKKTVREQLLVDIRRDEELLYAINKLAFNFSPQSLIHNKVPLHGVHFGLFRSSRRIDKPQIEKDSLLSYQEIKKQLAELVEDKDFKIILYQFFNMEMIKLLVLLELPIPFFLKIKYKWVTTNFFRIFRKLLNKIKK</sequence>
<protein>
    <recommendedName>
        <fullName evidence="3">Glycosyl transferase</fullName>
    </recommendedName>
</protein>